<dbReference type="Proteomes" id="UP001367508">
    <property type="component" value="Unassembled WGS sequence"/>
</dbReference>
<accession>A0AAN9MCX0</accession>
<protein>
    <submittedName>
        <fullName evidence="1">Uncharacterized protein</fullName>
    </submittedName>
</protein>
<evidence type="ECO:0000313" key="1">
    <source>
        <dbReference type="EMBL" id="KAK7351761.1"/>
    </source>
</evidence>
<comment type="caution">
    <text evidence="1">The sequence shown here is derived from an EMBL/GenBank/DDBJ whole genome shotgun (WGS) entry which is preliminary data.</text>
</comment>
<sequence>MDAVLTPNRATEQSIAANKKQIRMKTPKRNGGGNFLWNSSENIDAYAGFLNPPSRAMSLSSTYSYYLPSSTFNHQQQPPLLPLPHVSPIQPLLSRSRSSQGLLIPPPNRKIRTKDMYLTPKKSKPTKREEVNKRLGTQSIVLVASDNRWGPDPKDLPKHLPVVLTSKVKGNLDEVFNLSPPPSSLPLPKFSLRSKLGCNTEAAGGSVDAGATNNLRRLLRLR</sequence>
<gene>
    <name evidence="1" type="ORF">VNO77_11440</name>
</gene>
<dbReference type="PANTHER" id="PTHR33670:SF14">
    <property type="entry name" value="T20H2.15 PROTEIN"/>
    <property type="match status" value="1"/>
</dbReference>
<keyword evidence="2" id="KW-1185">Reference proteome</keyword>
<dbReference type="AlphaFoldDB" id="A0AAN9MCX0"/>
<organism evidence="1 2">
    <name type="scientific">Canavalia gladiata</name>
    <name type="common">Sword bean</name>
    <name type="synonym">Dolichos gladiatus</name>
    <dbReference type="NCBI Taxonomy" id="3824"/>
    <lineage>
        <taxon>Eukaryota</taxon>
        <taxon>Viridiplantae</taxon>
        <taxon>Streptophyta</taxon>
        <taxon>Embryophyta</taxon>
        <taxon>Tracheophyta</taxon>
        <taxon>Spermatophyta</taxon>
        <taxon>Magnoliopsida</taxon>
        <taxon>eudicotyledons</taxon>
        <taxon>Gunneridae</taxon>
        <taxon>Pentapetalae</taxon>
        <taxon>rosids</taxon>
        <taxon>fabids</taxon>
        <taxon>Fabales</taxon>
        <taxon>Fabaceae</taxon>
        <taxon>Papilionoideae</taxon>
        <taxon>50 kb inversion clade</taxon>
        <taxon>NPAAA clade</taxon>
        <taxon>indigoferoid/millettioid clade</taxon>
        <taxon>Phaseoleae</taxon>
        <taxon>Canavalia</taxon>
    </lineage>
</organism>
<dbReference type="PANTHER" id="PTHR33670">
    <property type="entry name" value="SPLICING FACTOR, PROLINE- AND GLUTAMINE-RICH-LIKE"/>
    <property type="match status" value="1"/>
</dbReference>
<proteinExistence type="predicted"/>
<name>A0AAN9MCX0_CANGL</name>
<dbReference type="EMBL" id="JAYMYQ010000002">
    <property type="protein sequence ID" value="KAK7351761.1"/>
    <property type="molecule type" value="Genomic_DNA"/>
</dbReference>
<reference evidence="1 2" key="1">
    <citation type="submission" date="2024-01" db="EMBL/GenBank/DDBJ databases">
        <title>The genomes of 5 underutilized Papilionoideae crops provide insights into root nodulation and disease resistanc.</title>
        <authorList>
            <person name="Jiang F."/>
        </authorList>
    </citation>
    <scope>NUCLEOTIDE SEQUENCE [LARGE SCALE GENOMIC DNA]</scope>
    <source>
        <strain evidence="1">LVBAO_FW01</strain>
        <tissue evidence="1">Leaves</tissue>
    </source>
</reference>
<evidence type="ECO:0000313" key="2">
    <source>
        <dbReference type="Proteomes" id="UP001367508"/>
    </source>
</evidence>